<dbReference type="EC" id="2.3.1.257" evidence="4"/>
<dbReference type="GO" id="GO:1990189">
    <property type="term" value="F:protein N-terminal-serine acetyltransferase activity"/>
    <property type="evidence" value="ECO:0007669"/>
    <property type="project" value="UniProtKB-EC"/>
</dbReference>
<comment type="catalytic activity">
    <reaction evidence="10">
        <text>N-terminal L-seryl-[histone H2A] + acetyl-CoA = N-terminal N(alpha)-acetyl-L-seryl-[histone H2A] + CoA + H(+)</text>
        <dbReference type="Rhea" id="RHEA:50600"/>
        <dbReference type="Rhea" id="RHEA-COMP:12742"/>
        <dbReference type="Rhea" id="RHEA-COMP:12744"/>
        <dbReference type="ChEBI" id="CHEBI:15378"/>
        <dbReference type="ChEBI" id="CHEBI:57287"/>
        <dbReference type="ChEBI" id="CHEBI:57288"/>
        <dbReference type="ChEBI" id="CHEBI:64738"/>
        <dbReference type="ChEBI" id="CHEBI:83690"/>
        <dbReference type="EC" id="2.3.1.257"/>
    </reaction>
</comment>
<evidence type="ECO:0000256" key="1">
    <source>
        <dbReference type="ARBA" id="ARBA00004123"/>
    </source>
</evidence>
<dbReference type="GO" id="GO:0005634">
    <property type="term" value="C:nucleus"/>
    <property type="evidence" value="ECO:0007669"/>
    <property type="project" value="UniProtKB-SubCell"/>
</dbReference>
<evidence type="ECO:0000256" key="11">
    <source>
        <dbReference type="ARBA" id="ARBA00049524"/>
    </source>
</evidence>
<dbReference type="CDD" id="cd04301">
    <property type="entry name" value="NAT_SF"/>
    <property type="match status" value="1"/>
</dbReference>
<organism evidence="13 14">
    <name type="scientific">[Torrubiella] hemipterigena</name>
    <dbReference type="NCBI Taxonomy" id="1531966"/>
    <lineage>
        <taxon>Eukaryota</taxon>
        <taxon>Fungi</taxon>
        <taxon>Dikarya</taxon>
        <taxon>Ascomycota</taxon>
        <taxon>Pezizomycotina</taxon>
        <taxon>Sordariomycetes</taxon>
        <taxon>Hypocreomycetidae</taxon>
        <taxon>Hypocreales</taxon>
        <taxon>Clavicipitaceae</taxon>
        <taxon>Clavicipitaceae incertae sedis</taxon>
        <taxon>'Torrubiella' clade</taxon>
    </lineage>
</organism>
<evidence type="ECO:0000256" key="8">
    <source>
        <dbReference type="ARBA" id="ARBA00023242"/>
    </source>
</evidence>
<dbReference type="PANTHER" id="PTHR20531:SF1">
    <property type="entry name" value="N-ALPHA-ACETYLTRANSFERASE 40"/>
    <property type="match status" value="1"/>
</dbReference>
<dbReference type="InterPro" id="IPR016181">
    <property type="entry name" value="Acyl_CoA_acyltransferase"/>
</dbReference>
<evidence type="ECO:0000256" key="6">
    <source>
        <dbReference type="ARBA" id="ARBA00022490"/>
    </source>
</evidence>
<reference evidence="13 14" key="1">
    <citation type="journal article" date="2015" name="Genome Announc.">
        <title>Draft Genome Sequence and Gene Annotation of the Entomopathogenic Fungus Verticillium hemipterigenum.</title>
        <authorList>
            <person name="Horn F."/>
            <person name="Habel A."/>
            <person name="Scharf D.H."/>
            <person name="Dworschak J."/>
            <person name="Brakhage A.A."/>
            <person name="Guthke R."/>
            <person name="Hertweck C."/>
            <person name="Linde J."/>
        </authorList>
    </citation>
    <scope>NUCLEOTIDE SEQUENCE [LARGE SCALE GENOMIC DNA]</scope>
</reference>
<dbReference type="GO" id="GO:0043998">
    <property type="term" value="F:histone H2A acetyltransferase activity"/>
    <property type="evidence" value="ECO:0007669"/>
    <property type="project" value="InterPro"/>
</dbReference>
<dbReference type="STRING" id="1531966.A0A0A1SWL7"/>
<evidence type="ECO:0000313" key="13">
    <source>
        <dbReference type="EMBL" id="CEJ88953.1"/>
    </source>
</evidence>
<comment type="subcellular location">
    <subcellularLocation>
        <location evidence="2">Cytoplasm</location>
    </subcellularLocation>
    <subcellularLocation>
        <location evidence="1">Nucleus</location>
    </subcellularLocation>
</comment>
<keyword evidence="6" id="KW-0963">Cytoplasm</keyword>
<dbReference type="PROSITE" id="PS51186">
    <property type="entry name" value="GNAT"/>
    <property type="match status" value="1"/>
</dbReference>
<feature type="domain" description="N-acetyltransferase" evidence="12">
    <location>
        <begin position="48"/>
        <end position="213"/>
    </location>
</feature>
<keyword evidence="14" id="KW-1185">Reference proteome</keyword>
<sequence>MAPLLTPIEAMVDSANQLSDEDFISTYLKPEVGWTSWTHPNTNDVYEISFHRAGNTSKPDLQACLNLIDVTSGEDYRNSSIGWNASRKLREMKSPDLRYTVVKGKDGQVKGFTSLMPTFEDGYPVVYCYEIHLLPELQRTGLGKKLMDDMMRTAKNIPCMEKVMLTCFVSNKNARAFYDKLGFEVDPFSPQPRKLRGGKVVVPDITIMSKPVAR</sequence>
<dbReference type="EMBL" id="CDHN01000002">
    <property type="protein sequence ID" value="CEJ88953.1"/>
    <property type="molecule type" value="Genomic_DNA"/>
</dbReference>
<name>A0A0A1SWL7_9HYPO</name>
<dbReference type="GO" id="GO:0005737">
    <property type="term" value="C:cytoplasm"/>
    <property type="evidence" value="ECO:0007669"/>
    <property type="project" value="UniProtKB-SubCell"/>
</dbReference>
<evidence type="ECO:0000256" key="10">
    <source>
        <dbReference type="ARBA" id="ARBA00047821"/>
    </source>
</evidence>
<evidence type="ECO:0000256" key="3">
    <source>
        <dbReference type="ARBA" id="ARBA00008870"/>
    </source>
</evidence>
<keyword evidence="9" id="KW-0012">Acyltransferase</keyword>
<evidence type="ECO:0000256" key="9">
    <source>
        <dbReference type="ARBA" id="ARBA00023315"/>
    </source>
</evidence>
<keyword evidence="8" id="KW-0539">Nucleus</keyword>
<dbReference type="InterPro" id="IPR039949">
    <property type="entry name" value="NAA40"/>
</dbReference>
<evidence type="ECO:0000256" key="4">
    <source>
        <dbReference type="ARBA" id="ARBA00012950"/>
    </source>
</evidence>
<dbReference type="Gene3D" id="3.40.630.30">
    <property type="match status" value="1"/>
</dbReference>
<dbReference type="Proteomes" id="UP000039046">
    <property type="component" value="Unassembled WGS sequence"/>
</dbReference>
<evidence type="ECO:0000256" key="7">
    <source>
        <dbReference type="ARBA" id="ARBA00022679"/>
    </source>
</evidence>
<accession>A0A0A1SWL7</accession>
<protein>
    <recommendedName>
        <fullName evidence="5">N-alpha-acetyltransferase 40</fullName>
        <ecNumber evidence="4">2.3.1.257</ecNumber>
    </recommendedName>
</protein>
<proteinExistence type="inferred from homology"/>
<comment type="catalytic activity">
    <reaction evidence="11">
        <text>N-terminal L-seryl-[histone H4] + acetyl-CoA = N-terminal N(alpha)-acetyl-L-seryl-[histone H4] + CoA + H(+)</text>
        <dbReference type="Rhea" id="RHEA:50596"/>
        <dbReference type="Rhea" id="RHEA-COMP:12740"/>
        <dbReference type="Rhea" id="RHEA-COMP:12743"/>
        <dbReference type="ChEBI" id="CHEBI:15378"/>
        <dbReference type="ChEBI" id="CHEBI:57287"/>
        <dbReference type="ChEBI" id="CHEBI:57288"/>
        <dbReference type="ChEBI" id="CHEBI:64738"/>
        <dbReference type="ChEBI" id="CHEBI:83690"/>
        <dbReference type="EC" id="2.3.1.257"/>
    </reaction>
</comment>
<evidence type="ECO:0000256" key="2">
    <source>
        <dbReference type="ARBA" id="ARBA00004496"/>
    </source>
</evidence>
<dbReference type="GO" id="GO:0010485">
    <property type="term" value="F:histone H4 acetyltransferase activity"/>
    <property type="evidence" value="ECO:0007669"/>
    <property type="project" value="InterPro"/>
</dbReference>
<evidence type="ECO:0000259" key="12">
    <source>
        <dbReference type="PROSITE" id="PS51186"/>
    </source>
</evidence>
<dbReference type="PANTHER" id="PTHR20531">
    <property type="entry name" value="N-ALPHA-ACETYLTRANSFERASE 40"/>
    <property type="match status" value="1"/>
</dbReference>
<gene>
    <name evidence="13" type="ORF">VHEMI04939</name>
</gene>
<comment type="similarity">
    <text evidence="3">Belongs to the acetyltransferase family. NAA40 subfamily.</text>
</comment>
<dbReference type="OrthoDB" id="424551at2759"/>
<dbReference type="InterPro" id="IPR000182">
    <property type="entry name" value="GNAT_dom"/>
</dbReference>
<dbReference type="HOGENOM" id="CLU_051699_2_1_1"/>
<evidence type="ECO:0000256" key="5">
    <source>
        <dbReference type="ARBA" id="ARBA00015043"/>
    </source>
</evidence>
<dbReference type="AlphaFoldDB" id="A0A0A1SWL7"/>
<dbReference type="Pfam" id="PF00583">
    <property type="entry name" value="Acetyltransf_1"/>
    <property type="match status" value="1"/>
</dbReference>
<dbReference type="SUPFAM" id="SSF55729">
    <property type="entry name" value="Acyl-CoA N-acyltransferases (Nat)"/>
    <property type="match status" value="1"/>
</dbReference>
<evidence type="ECO:0000313" key="14">
    <source>
        <dbReference type="Proteomes" id="UP000039046"/>
    </source>
</evidence>
<keyword evidence="7" id="KW-0808">Transferase</keyword>